<dbReference type="PANTHER" id="PTHR30069:SF29">
    <property type="entry name" value="HEMOGLOBIN AND HEMOGLOBIN-HAPTOGLOBIN-BINDING PROTEIN 1-RELATED"/>
    <property type="match status" value="1"/>
</dbReference>
<dbReference type="NCBIfam" id="TIGR04057">
    <property type="entry name" value="SusC_RagA_signa"/>
    <property type="match status" value="1"/>
</dbReference>
<dbReference type="Pfam" id="PF00593">
    <property type="entry name" value="TonB_dep_Rec_b-barrel"/>
    <property type="match status" value="1"/>
</dbReference>
<keyword evidence="16" id="KW-1185">Reference proteome</keyword>
<evidence type="ECO:0000259" key="14">
    <source>
        <dbReference type="Pfam" id="PF07715"/>
    </source>
</evidence>
<dbReference type="InterPro" id="IPR008969">
    <property type="entry name" value="CarboxyPept-like_regulatory"/>
</dbReference>
<organism evidence="15 16">
    <name type="scientific">Prevotella vespertina</name>
    <dbReference type="NCBI Taxonomy" id="2608404"/>
    <lineage>
        <taxon>Bacteria</taxon>
        <taxon>Pseudomonadati</taxon>
        <taxon>Bacteroidota</taxon>
        <taxon>Bacteroidia</taxon>
        <taxon>Bacteroidales</taxon>
        <taxon>Prevotellaceae</taxon>
        <taxon>Prevotella</taxon>
    </lineage>
</organism>
<dbReference type="PANTHER" id="PTHR30069">
    <property type="entry name" value="TONB-DEPENDENT OUTER MEMBRANE RECEPTOR"/>
    <property type="match status" value="1"/>
</dbReference>
<evidence type="ECO:0000259" key="13">
    <source>
        <dbReference type="Pfam" id="PF00593"/>
    </source>
</evidence>
<feature type="chain" id="PRO_5028995450" evidence="12">
    <location>
        <begin position="22"/>
        <end position="1027"/>
    </location>
</feature>
<dbReference type="GO" id="GO:0044718">
    <property type="term" value="P:siderophore transmembrane transport"/>
    <property type="evidence" value="ECO:0007669"/>
    <property type="project" value="TreeGrafter"/>
</dbReference>
<evidence type="ECO:0000256" key="7">
    <source>
        <dbReference type="ARBA" id="ARBA00023136"/>
    </source>
</evidence>
<dbReference type="Gene3D" id="2.40.170.20">
    <property type="entry name" value="TonB-dependent receptor, beta-barrel domain"/>
    <property type="match status" value="1"/>
</dbReference>
<keyword evidence="8 15" id="KW-0675">Receptor</keyword>
<evidence type="ECO:0000256" key="3">
    <source>
        <dbReference type="ARBA" id="ARBA00022452"/>
    </source>
</evidence>
<keyword evidence="5 12" id="KW-0732">Signal</keyword>
<dbReference type="InterPro" id="IPR036942">
    <property type="entry name" value="Beta-barrel_TonB_sf"/>
</dbReference>
<keyword evidence="7 10" id="KW-0472">Membrane</keyword>
<keyword evidence="4 10" id="KW-0812">Transmembrane</keyword>
<keyword evidence="3 10" id="KW-1134">Transmembrane beta strand</keyword>
<dbReference type="InterPro" id="IPR000531">
    <property type="entry name" value="Beta-barrel_TonB"/>
</dbReference>
<dbReference type="InterPro" id="IPR012910">
    <property type="entry name" value="Plug_dom"/>
</dbReference>
<reference evidence="15 16" key="1">
    <citation type="submission" date="2019-09" db="EMBL/GenBank/DDBJ databases">
        <title>Prevotella A2879 sp. nov., isolated from an abscess of a patient.</title>
        <authorList>
            <person name="Buhl M."/>
            <person name="Oberhettinger P."/>
        </authorList>
    </citation>
    <scope>NUCLEOTIDE SEQUENCE [LARGE SCALE GENOMIC DNA]</scope>
    <source>
        <strain evidence="15 16">A2879</strain>
    </source>
</reference>
<dbReference type="InterPro" id="IPR037066">
    <property type="entry name" value="Plug_dom_sf"/>
</dbReference>
<feature type="domain" description="TonB-dependent receptor-like beta-barrel" evidence="13">
    <location>
        <begin position="430"/>
        <end position="793"/>
    </location>
</feature>
<comment type="subcellular location">
    <subcellularLocation>
        <location evidence="1 10">Cell outer membrane</location>
        <topology evidence="1 10">Multi-pass membrane protein</topology>
    </subcellularLocation>
</comment>
<dbReference type="NCBIfam" id="TIGR04056">
    <property type="entry name" value="OMP_RagA_SusC"/>
    <property type="match status" value="1"/>
</dbReference>
<proteinExistence type="inferred from homology"/>
<keyword evidence="2 10" id="KW-0813">Transport</keyword>
<dbReference type="AlphaFoldDB" id="A0A7C9LDN1"/>
<feature type="domain" description="TonB-dependent receptor plug" evidence="14">
    <location>
        <begin position="113"/>
        <end position="237"/>
    </location>
</feature>
<evidence type="ECO:0000256" key="4">
    <source>
        <dbReference type="ARBA" id="ARBA00022692"/>
    </source>
</evidence>
<comment type="caution">
    <text evidence="15">The sequence shown here is derived from an EMBL/GenBank/DDBJ whole genome shotgun (WGS) entry which is preliminary data.</text>
</comment>
<dbReference type="InterPro" id="IPR023997">
    <property type="entry name" value="TonB-dep_OMP_SusC/RagA_CS"/>
</dbReference>
<gene>
    <name evidence="15" type="ORF">F0475_06815</name>
</gene>
<dbReference type="Gene3D" id="2.60.40.1120">
    <property type="entry name" value="Carboxypeptidase-like, regulatory domain"/>
    <property type="match status" value="1"/>
</dbReference>
<comment type="similarity">
    <text evidence="10 11">Belongs to the TonB-dependent receptor family.</text>
</comment>
<dbReference type="Proteomes" id="UP000482295">
    <property type="component" value="Unassembled WGS sequence"/>
</dbReference>
<evidence type="ECO:0000256" key="1">
    <source>
        <dbReference type="ARBA" id="ARBA00004571"/>
    </source>
</evidence>
<dbReference type="GO" id="GO:0009279">
    <property type="term" value="C:cell outer membrane"/>
    <property type="evidence" value="ECO:0007669"/>
    <property type="project" value="UniProtKB-SubCell"/>
</dbReference>
<dbReference type="EMBL" id="VVIQ01000006">
    <property type="protein sequence ID" value="MUL28017.1"/>
    <property type="molecule type" value="Genomic_DNA"/>
</dbReference>
<name>A0A7C9LDN1_9BACT</name>
<dbReference type="PROSITE" id="PS52016">
    <property type="entry name" value="TONB_DEPENDENT_REC_3"/>
    <property type="match status" value="1"/>
</dbReference>
<evidence type="ECO:0000256" key="8">
    <source>
        <dbReference type="ARBA" id="ARBA00023170"/>
    </source>
</evidence>
<feature type="signal peptide" evidence="12">
    <location>
        <begin position="1"/>
        <end position="21"/>
    </location>
</feature>
<evidence type="ECO:0000256" key="9">
    <source>
        <dbReference type="ARBA" id="ARBA00023237"/>
    </source>
</evidence>
<dbReference type="RefSeq" id="WP_155716009.1">
    <property type="nucleotide sequence ID" value="NZ_VVIQ01000006.1"/>
</dbReference>
<evidence type="ECO:0000313" key="15">
    <source>
        <dbReference type="EMBL" id="MUL28017.1"/>
    </source>
</evidence>
<evidence type="ECO:0000313" key="16">
    <source>
        <dbReference type="Proteomes" id="UP000482295"/>
    </source>
</evidence>
<protein>
    <submittedName>
        <fullName evidence="15">TonB-dependent receptor</fullName>
    </submittedName>
</protein>
<dbReference type="Pfam" id="PF07715">
    <property type="entry name" value="Plug"/>
    <property type="match status" value="1"/>
</dbReference>
<evidence type="ECO:0000256" key="11">
    <source>
        <dbReference type="RuleBase" id="RU003357"/>
    </source>
</evidence>
<dbReference type="GO" id="GO:0015344">
    <property type="term" value="F:siderophore uptake transmembrane transporter activity"/>
    <property type="evidence" value="ECO:0007669"/>
    <property type="project" value="TreeGrafter"/>
</dbReference>
<accession>A0A7C9LDN1</accession>
<evidence type="ECO:0000256" key="6">
    <source>
        <dbReference type="ARBA" id="ARBA00023077"/>
    </source>
</evidence>
<dbReference type="Pfam" id="PF13715">
    <property type="entry name" value="CarbopepD_reg_2"/>
    <property type="match status" value="1"/>
</dbReference>
<dbReference type="InterPro" id="IPR039426">
    <property type="entry name" value="TonB-dep_rcpt-like"/>
</dbReference>
<dbReference type="SUPFAM" id="SSF56935">
    <property type="entry name" value="Porins"/>
    <property type="match status" value="1"/>
</dbReference>
<dbReference type="Gene3D" id="2.170.130.10">
    <property type="entry name" value="TonB-dependent receptor, plug domain"/>
    <property type="match status" value="1"/>
</dbReference>
<evidence type="ECO:0000256" key="2">
    <source>
        <dbReference type="ARBA" id="ARBA00022448"/>
    </source>
</evidence>
<sequence length="1027" mass="112436">MVKRLSMVLAGLFLCLGVALAQSEISGTVVSSENGEPVVGASILVVGTQMGTVSDIDGNFHLSVPEGKNQLRVQYVGLKTVVVPVKNGMKVVMKPDAGSLDEVIVTGYGNFKKSSFTGAAANVDPGKLADVPVASVQDKLSGSVPGVTVTSSSGAPGAVSNIRIRGMGSINAGNDPLYVIDGTPMVSGDINAFGQGQFNDTGTDILSTLNSNDIESITVIKDAAAASLYGSRAANGVVVITTKSGKKGKTHVDFRSDWGFSNMAINYRPMLDGDARRAVLSRGLENYAIYKEGKSKADAAAFVKDQIDDYAAKPVVGYDANNKPIYGWTNWKDLLFKTGHHQNYQISLSGGSDNTQFYTSLSYMKQTGITANQGLERFTGNANLTHKFGRFTLVYSGLFSKMNQQMANEGTSYTSSIAHYAFFDSPSAIAYLPDGTLAPGTQTGSYVQLNPLYEYKHSSDKNDVRRAFNSLKLDWNIWDALHLSEKFTYDYTSSVENVLWDRFSNDGAPGGTLQRVVSGITQLNGQTQLSYVKSFGLHNLDALLGYETEKYIYKYNYLQGTNYPGSLYEFSNAGTTSGSSNATGYTMASWLGRLNYNYDNRYYAGVSFRRDGSSRLAKANRWGNFWSVSGAWRFGAEKFMESAKSVLSDGKLRVSYGVNGTLPTSLYAYLNLYHFGEYYNGQSGMGIVGIGNPDLKWEKNRAFNVGLDLTFFDRISLTFDYYTRTTSDLIYDLPVSAVPGYYDGETYKTTTPMNIGSLRNTGYEFTLQSNNVNTKDFTWTTMLNFGHNHNKITKLNGSQDEVISGRLIHKVGHTYYSYYALEYAGVDPATGKEAYYLNDGTANARKTTTDPAAAKKVIVGDHEATIEGGLTNNIKWKFIDFGLNFTFSFGGKAYDAARWQHSNGGNFLYGGAVPAYYDIDKMWTGPGDTKASLPAFQFGNNPTIESSRWLMPTDYLRLKSLTLGLTAPNNWVSRLGLNKARVYFAASNLFTLKSKNLYVDPEMPVDGLCVFQTPALRTFTFGIELGF</sequence>
<evidence type="ECO:0000256" key="10">
    <source>
        <dbReference type="PROSITE-ProRule" id="PRU01360"/>
    </source>
</evidence>
<dbReference type="InterPro" id="IPR023996">
    <property type="entry name" value="TonB-dep_OMP_SusC/RagA"/>
</dbReference>
<dbReference type="SUPFAM" id="SSF49464">
    <property type="entry name" value="Carboxypeptidase regulatory domain-like"/>
    <property type="match status" value="1"/>
</dbReference>
<evidence type="ECO:0000256" key="12">
    <source>
        <dbReference type="SAM" id="SignalP"/>
    </source>
</evidence>
<keyword evidence="9 10" id="KW-0998">Cell outer membrane</keyword>
<keyword evidence="6 11" id="KW-0798">TonB box</keyword>
<evidence type="ECO:0000256" key="5">
    <source>
        <dbReference type="ARBA" id="ARBA00022729"/>
    </source>
</evidence>